<comment type="subcellular location">
    <subcellularLocation>
        <location evidence="1">Membrane</location>
        <topology evidence="1">Multi-pass membrane protein</topology>
    </subcellularLocation>
</comment>
<keyword evidence="7" id="KW-0443">Lipid metabolism</keyword>
<accession>A0A1R2AW32</accession>
<dbReference type="GO" id="GO:0042761">
    <property type="term" value="P:very long-chain fatty acid biosynthetic process"/>
    <property type="evidence" value="ECO:0007669"/>
    <property type="project" value="TreeGrafter"/>
</dbReference>
<dbReference type="PANTHER" id="PTHR10556">
    <property type="entry name" value="3-OXO-5-ALPHA-STEROID 4-DEHYDROGENASE"/>
    <property type="match status" value="1"/>
</dbReference>
<feature type="transmembrane region" description="Helical" evidence="9">
    <location>
        <begin position="128"/>
        <end position="144"/>
    </location>
</feature>
<keyword evidence="12" id="KW-1185">Reference proteome</keyword>
<dbReference type="EMBL" id="MPUH01001290">
    <property type="protein sequence ID" value="OMJ68718.1"/>
    <property type="molecule type" value="Genomic_DNA"/>
</dbReference>
<dbReference type="GO" id="GO:0016020">
    <property type="term" value="C:membrane"/>
    <property type="evidence" value="ECO:0007669"/>
    <property type="project" value="UniProtKB-SubCell"/>
</dbReference>
<sequence length="177" mass="20398">MIMGHFIKRELESMFLHRFSSQTMPAKNLIVNCSYYWLLNGLFIGYFLFSPKYTDPELKSWLFKCLIGVFTGAEIMNFLCHLHLRNLRPPGTKARGIPKGLGFNLVSCANYFWEVVAWAGFAGLTKCVPAYVFLGATVFILSKWSKARHRRYIKEFDGKEGNPLYPKSRKALIPFII</sequence>
<dbReference type="GO" id="GO:0016627">
    <property type="term" value="F:oxidoreductase activity, acting on the CH-CH group of donors"/>
    <property type="evidence" value="ECO:0007669"/>
    <property type="project" value="InterPro"/>
</dbReference>
<keyword evidence="4 9" id="KW-0812">Transmembrane</keyword>
<proteinExistence type="inferred from homology"/>
<dbReference type="Pfam" id="PF02544">
    <property type="entry name" value="Steroid_dh"/>
    <property type="match status" value="1"/>
</dbReference>
<evidence type="ECO:0000256" key="3">
    <source>
        <dbReference type="ARBA" id="ARBA00022516"/>
    </source>
</evidence>
<protein>
    <recommendedName>
        <fullName evidence="10">3-oxo-5-alpha-steroid 4-dehydrogenase C-terminal domain-containing protein</fullName>
    </recommendedName>
</protein>
<evidence type="ECO:0000256" key="4">
    <source>
        <dbReference type="ARBA" id="ARBA00022692"/>
    </source>
</evidence>
<dbReference type="OrthoDB" id="540503at2759"/>
<organism evidence="11 12">
    <name type="scientific">Stentor coeruleus</name>
    <dbReference type="NCBI Taxonomy" id="5963"/>
    <lineage>
        <taxon>Eukaryota</taxon>
        <taxon>Sar</taxon>
        <taxon>Alveolata</taxon>
        <taxon>Ciliophora</taxon>
        <taxon>Postciliodesmatophora</taxon>
        <taxon>Heterotrichea</taxon>
        <taxon>Heterotrichida</taxon>
        <taxon>Stentoridae</taxon>
        <taxon>Stentor</taxon>
    </lineage>
</organism>
<feature type="transmembrane region" description="Helical" evidence="9">
    <location>
        <begin position="29"/>
        <end position="49"/>
    </location>
</feature>
<dbReference type="PANTHER" id="PTHR10556:SF28">
    <property type="entry name" value="VERY-LONG-CHAIN ENOYL-COA REDUCTASE"/>
    <property type="match status" value="1"/>
</dbReference>
<feature type="transmembrane region" description="Helical" evidence="9">
    <location>
        <begin position="101"/>
        <end position="122"/>
    </location>
</feature>
<gene>
    <name evidence="11" type="ORF">SteCoe_33754</name>
</gene>
<keyword evidence="5 9" id="KW-1133">Transmembrane helix</keyword>
<name>A0A1R2AW32_9CILI</name>
<feature type="transmembrane region" description="Helical" evidence="9">
    <location>
        <begin position="61"/>
        <end position="80"/>
    </location>
</feature>
<comment type="similarity">
    <text evidence="2">Belongs to the steroid 5-alpha reductase family.</text>
</comment>
<evidence type="ECO:0000256" key="1">
    <source>
        <dbReference type="ARBA" id="ARBA00004141"/>
    </source>
</evidence>
<evidence type="ECO:0000256" key="5">
    <source>
        <dbReference type="ARBA" id="ARBA00022989"/>
    </source>
</evidence>
<keyword evidence="8 9" id="KW-0472">Membrane</keyword>
<evidence type="ECO:0000256" key="2">
    <source>
        <dbReference type="ARBA" id="ARBA00007742"/>
    </source>
</evidence>
<evidence type="ECO:0000256" key="9">
    <source>
        <dbReference type="SAM" id="Phobius"/>
    </source>
</evidence>
<dbReference type="InterPro" id="IPR001104">
    <property type="entry name" value="3-oxo-5_a-steroid_4-DH_C"/>
</dbReference>
<dbReference type="AlphaFoldDB" id="A0A1R2AW32"/>
<dbReference type="PROSITE" id="PS50244">
    <property type="entry name" value="S5A_REDUCTASE"/>
    <property type="match status" value="1"/>
</dbReference>
<evidence type="ECO:0000313" key="12">
    <source>
        <dbReference type="Proteomes" id="UP000187209"/>
    </source>
</evidence>
<evidence type="ECO:0000259" key="10">
    <source>
        <dbReference type="Pfam" id="PF02544"/>
    </source>
</evidence>
<dbReference type="InterPro" id="IPR039357">
    <property type="entry name" value="SRD5A/TECR"/>
</dbReference>
<dbReference type="Proteomes" id="UP000187209">
    <property type="component" value="Unassembled WGS sequence"/>
</dbReference>
<keyword evidence="3" id="KW-0444">Lipid biosynthesis</keyword>
<comment type="caution">
    <text evidence="11">The sequence shown here is derived from an EMBL/GenBank/DDBJ whole genome shotgun (WGS) entry which is preliminary data.</text>
</comment>
<evidence type="ECO:0000313" key="11">
    <source>
        <dbReference type="EMBL" id="OMJ68718.1"/>
    </source>
</evidence>
<evidence type="ECO:0000256" key="6">
    <source>
        <dbReference type="ARBA" id="ARBA00023002"/>
    </source>
</evidence>
<evidence type="ECO:0000256" key="8">
    <source>
        <dbReference type="ARBA" id="ARBA00023136"/>
    </source>
</evidence>
<evidence type="ECO:0000256" key="7">
    <source>
        <dbReference type="ARBA" id="ARBA00023098"/>
    </source>
</evidence>
<feature type="domain" description="3-oxo-5-alpha-steroid 4-dehydrogenase C-terminal" evidence="10">
    <location>
        <begin position="23"/>
        <end position="176"/>
    </location>
</feature>
<reference evidence="11 12" key="1">
    <citation type="submission" date="2016-11" db="EMBL/GenBank/DDBJ databases">
        <title>The macronuclear genome of Stentor coeruleus: a giant cell with tiny introns.</title>
        <authorList>
            <person name="Slabodnick M."/>
            <person name="Ruby J.G."/>
            <person name="Reiff S.B."/>
            <person name="Swart E.C."/>
            <person name="Gosai S."/>
            <person name="Prabakaran S."/>
            <person name="Witkowska E."/>
            <person name="Larue G.E."/>
            <person name="Fisher S."/>
            <person name="Freeman R.M."/>
            <person name="Gunawardena J."/>
            <person name="Chu W."/>
            <person name="Stover N.A."/>
            <person name="Gregory B.D."/>
            <person name="Nowacki M."/>
            <person name="Derisi J."/>
            <person name="Roy S.W."/>
            <person name="Marshall W.F."/>
            <person name="Sood P."/>
        </authorList>
    </citation>
    <scope>NUCLEOTIDE SEQUENCE [LARGE SCALE GENOMIC DNA]</scope>
    <source>
        <strain evidence="11">WM001</strain>
    </source>
</reference>
<keyword evidence="6" id="KW-0560">Oxidoreductase</keyword>